<sequence>MRAPSLLILGFLALWSWEIEAPNATILDSKPPVLHGSKRKLATQLTTDFPGASPFLPLSYSKRKWRPAAHRNPRKPNRRTMPSRDDAFKKNPVNFLNERTFKGIFFGNYKPRSDIPGVVERYIKKELELDKFITHPIPFGEINKACDYMLAAESLRCVVRMDA</sequence>
<evidence type="ECO:0000256" key="5">
    <source>
        <dbReference type="SAM" id="SignalP"/>
    </source>
</evidence>
<dbReference type="SUPFAM" id="SSF50129">
    <property type="entry name" value="GroES-like"/>
    <property type="match status" value="1"/>
</dbReference>
<evidence type="ECO:0000256" key="4">
    <source>
        <dbReference type="SAM" id="MobiDB-lite"/>
    </source>
</evidence>
<keyword evidence="2" id="KW-0479">Metal-binding</keyword>
<dbReference type="AlphaFoldDB" id="A0A6A2XF14"/>
<keyword evidence="3" id="KW-0862">Zinc</keyword>
<dbReference type="GO" id="GO:0051903">
    <property type="term" value="F:S-(hydroxymethyl)glutathione dehydrogenase [NAD(P)+] activity"/>
    <property type="evidence" value="ECO:0007669"/>
    <property type="project" value="TreeGrafter"/>
</dbReference>
<accession>A0A6A2XF14</accession>
<evidence type="ECO:0000313" key="6">
    <source>
        <dbReference type="EMBL" id="KAE8665775.1"/>
    </source>
</evidence>
<dbReference type="Gene3D" id="3.40.50.720">
    <property type="entry name" value="NAD(P)-binding Rossmann-like Domain"/>
    <property type="match status" value="1"/>
</dbReference>
<feature type="compositionally biased region" description="Basic residues" evidence="4">
    <location>
        <begin position="65"/>
        <end position="78"/>
    </location>
</feature>
<dbReference type="Gene3D" id="3.90.180.10">
    <property type="entry name" value="Medium-chain alcohol dehydrogenases, catalytic domain"/>
    <property type="match status" value="1"/>
</dbReference>
<keyword evidence="7" id="KW-1185">Reference proteome</keyword>
<organism evidence="6 7">
    <name type="scientific">Hibiscus syriacus</name>
    <name type="common">Rose of Sharon</name>
    <dbReference type="NCBI Taxonomy" id="106335"/>
    <lineage>
        <taxon>Eukaryota</taxon>
        <taxon>Viridiplantae</taxon>
        <taxon>Streptophyta</taxon>
        <taxon>Embryophyta</taxon>
        <taxon>Tracheophyta</taxon>
        <taxon>Spermatophyta</taxon>
        <taxon>Magnoliopsida</taxon>
        <taxon>eudicotyledons</taxon>
        <taxon>Gunneridae</taxon>
        <taxon>Pentapetalae</taxon>
        <taxon>rosids</taxon>
        <taxon>malvids</taxon>
        <taxon>Malvales</taxon>
        <taxon>Malvaceae</taxon>
        <taxon>Malvoideae</taxon>
        <taxon>Hibiscus</taxon>
    </lineage>
</organism>
<dbReference type="InterPro" id="IPR011032">
    <property type="entry name" value="GroES-like_sf"/>
</dbReference>
<comment type="subunit">
    <text evidence="1">Homodimer.</text>
</comment>
<evidence type="ECO:0000256" key="1">
    <source>
        <dbReference type="ARBA" id="ARBA00011738"/>
    </source>
</evidence>
<gene>
    <name evidence="6" type="ORF">F3Y22_tig00112529pilonHSYRG00003</name>
</gene>
<evidence type="ECO:0000256" key="2">
    <source>
        <dbReference type="ARBA" id="ARBA00022723"/>
    </source>
</evidence>
<evidence type="ECO:0000313" key="7">
    <source>
        <dbReference type="Proteomes" id="UP000436088"/>
    </source>
</evidence>
<dbReference type="GO" id="GO:0008270">
    <property type="term" value="F:zinc ion binding"/>
    <property type="evidence" value="ECO:0007669"/>
    <property type="project" value="TreeGrafter"/>
</dbReference>
<reference evidence="6" key="1">
    <citation type="submission" date="2019-09" db="EMBL/GenBank/DDBJ databases">
        <title>Draft genome information of white flower Hibiscus syriacus.</title>
        <authorList>
            <person name="Kim Y.-M."/>
        </authorList>
    </citation>
    <scope>NUCLEOTIDE SEQUENCE [LARGE SCALE GENOMIC DNA]</scope>
    <source>
        <strain evidence="6">YM2019G1</strain>
    </source>
</reference>
<protein>
    <submittedName>
        <fullName evidence="6">Uncharacterized protein</fullName>
    </submittedName>
</protein>
<evidence type="ECO:0000256" key="3">
    <source>
        <dbReference type="ARBA" id="ARBA00022833"/>
    </source>
</evidence>
<dbReference type="PANTHER" id="PTHR43880">
    <property type="entry name" value="ALCOHOL DEHYDROGENASE"/>
    <property type="match status" value="1"/>
</dbReference>
<proteinExistence type="predicted"/>
<dbReference type="EMBL" id="VEPZ02001606">
    <property type="protein sequence ID" value="KAE8665775.1"/>
    <property type="molecule type" value="Genomic_DNA"/>
</dbReference>
<keyword evidence="5" id="KW-0732">Signal</keyword>
<feature type="signal peptide" evidence="5">
    <location>
        <begin position="1"/>
        <end position="21"/>
    </location>
</feature>
<dbReference type="PANTHER" id="PTHR43880:SF26">
    <property type="entry name" value="ALCOHOL DEHYDROGENASE CLASS-P"/>
    <property type="match status" value="1"/>
</dbReference>
<dbReference type="Proteomes" id="UP000436088">
    <property type="component" value="Unassembled WGS sequence"/>
</dbReference>
<comment type="caution">
    <text evidence="6">The sequence shown here is derived from an EMBL/GenBank/DDBJ whole genome shotgun (WGS) entry which is preliminary data.</text>
</comment>
<dbReference type="GO" id="GO:0005829">
    <property type="term" value="C:cytosol"/>
    <property type="evidence" value="ECO:0007669"/>
    <property type="project" value="TreeGrafter"/>
</dbReference>
<feature type="region of interest" description="Disordered" evidence="4">
    <location>
        <begin position="65"/>
        <end position="87"/>
    </location>
</feature>
<dbReference type="GO" id="GO:0046294">
    <property type="term" value="P:formaldehyde catabolic process"/>
    <property type="evidence" value="ECO:0007669"/>
    <property type="project" value="TreeGrafter"/>
</dbReference>
<name>A0A6A2XF14_HIBSY</name>
<feature type="chain" id="PRO_5025511975" evidence="5">
    <location>
        <begin position="22"/>
        <end position="163"/>
    </location>
</feature>